<dbReference type="AlphaFoldDB" id="A0A1H5YG78"/>
<organism evidence="12 13">
    <name type="scientific">Bryocella elongata</name>
    <dbReference type="NCBI Taxonomy" id="863522"/>
    <lineage>
        <taxon>Bacteria</taxon>
        <taxon>Pseudomonadati</taxon>
        <taxon>Acidobacteriota</taxon>
        <taxon>Terriglobia</taxon>
        <taxon>Terriglobales</taxon>
        <taxon>Acidobacteriaceae</taxon>
        <taxon>Bryocella</taxon>
    </lineage>
</organism>
<comment type="function">
    <text evidence="10">Catalyzes the attachment of tyrosine to tRNA(Tyr) in a two-step reaction: tyrosine is first activated by ATP to form Tyr-AMP and then transferred to the acceptor end of tRNA(Tyr).</text>
</comment>
<name>A0A1H5YG78_9BACT</name>
<dbReference type="InterPro" id="IPR001412">
    <property type="entry name" value="aa-tRNA-synth_I_CS"/>
</dbReference>
<comment type="similarity">
    <text evidence="10">Belongs to the class-I aminoacyl-tRNA synthetase family. TyrS type 2 subfamily.</text>
</comment>
<feature type="short sequence motif" description="'HIGH' region" evidence="10">
    <location>
        <begin position="68"/>
        <end position="77"/>
    </location>
</feature>
<dbReference type="RefSeq" id="WP_103933145.1">
    <property type="nucleotide sequence ID" value="NZ_FNVA01000003.1"/>
</dbReference>
<evidence type="ECO:0000256" key="2">
    <source>
        <dbReference type="ARBA" id="ARBA00022490"/>
    </source>
</evidence>
<dbReference type="GO" id="GO:0006437">
    <property type="term" value="P:tyrosyl-tRNA aminoacylation"/>
    <property type="evidence" value="ECO:0007669"/>
    <property type="project" value="UniProtKB-UniRule"/>
</dbReference>
<evidence type="ECO:0000256" key="9">
    <source>
        <dbReference type="ARBA" id="ARBA00048248"/>
    </source>
</evidence>
<dbReference type="Pfam" id="PF00579">
    <property type="entry name" value="tRNA-synt_1b"/>
    <property type="match status" value="1"/>
</dbReference>
<dbReference type="EMBL" id="FNVA01000003">
    <property type="protein sequence ID" value="SEG22695.1"/>
    <property type="molecule type" value="Genomic_DNA"/>
</dbReference>
<proteinExistence type="inferred from homology"/>
<evidence type="ECO:0000256" key="8">
    <source>
        <dbReference type="ARBA" id="ARBA00023146"/>
    </source>
</evidence>
<evidence type="ECO:0000256" key="10">
    <source>
        <dbReference type="HAMAP-Rule" id="MF_02007"/>
    </source>
</evidence>
<feature type="short sequence motif" description="'KMSKS' region" evidence="10">
    <location>
        <begin position="252"/>
        <end position="256"/>
    </location>
</feature>
<dbReference type="PROSITE" id="PS50889">
    <property type="entry name" value="S4"/>
    <property type="match status" value="1"/>
</dbReference>
<keyword evidence="5 10" id="KW-0067">ATP-binding</keyword>
<dbReference type="InterPro" id="IPR036986">
    <property type="entry name" value="S4_RNA-bd_sf"/>
</dbReference>
<dbReference type="PROSITE" id="PS00178">
    <property type="entry name" value="AA_TRNA_LIGASE_I"/>
    <property type="match status" value="1"/>
</dbReference>
<comment type="subcellular location">
    <subcellularLocation>
        <location evidence="10">Cytoplasm</location>
    </subcellularLocation>
</comment>
<dbReference type="PANTHER" id="PTHR11766">
    <property type="entry name" value="TYROSYL-TRNA SYNTHETASE"/>
    <property type="match status" value="1"/>
</dbReference>
<feature type="binding site" evidence="10">
    <location>
        <position position="255"/>
    </location>
    <ligand>
        <name>ATP</name>
        <dbReference type="ChEBI" id="CHEBI:30616"/>
    </ligand>
</feature>
<dbReference type="PRINTS" id="PR01040">
    <property type="entry name" value="TRNASYNTHTYR"/>
</dbReference>
<dbReference type="GO" id="GO:0005829">
    <property type="term" value="C:cytosol"/>
    <property type="evidence" value="ECO:0007669"/>
    <property type="project" value="TreeGrafter"/>
</dbReference>
<dbReference type="HAMAP" id="MF_02007">
    <property type="entry name" value="Tyr_tRNA_synth_type2"/>
    <property type="match status" value="1"/>
</dbReference>
<keyword evidence="6 11" id="KW-0694">RNA-binding</keyword>
<evidence type="ECO:0000256" key="4">
    <source>
        <dbReference type="ARBA" id="ARBA00022741"/>
    </source>
</evidence>
<dbReference type="Gene3D" id="3.40.50.620">
    <property type="entry name" value="HUPs"/>
    <property type="match status" value="1"/>
</dbReference>
<dbReference type="FunFam" id="1.10.240.10:FF:000006">
    <property type="entry name" value="Tyrosine--tRNA ligase"/>
    <property type="match status" value="1"/>
</dbReference>
<dbReference type="InterPro" id="IPR024088">
    <property type="entry name" value="Tyr-tRNA-ligase_bac-type"/>
</dbReference>
<keyword evidence="13" id="KW-1185">Reference proteome</keyword>
<evidence type="ECO:0000256" key="1">
    <source>
        <dbReference type="ARBA" id="ARBA00011738"/>
    </source>
</evidence>
<evidence type="ECO:0000256" key="3">
    <source>
        <dbReference type="ARBA" id="ARBA00022598"/>
    </source>
</evidence>
<dbReference type="Proteomes" id="UP000236728">
    <property type="component" value="Unassembled WGS sequence"/>
</dbReference>
<evidence type="ECO:0000313" key="12">
    <source>
        <dbReference type="EMBL" id="SEG22695.1"/>
    </source>
</evidence>
<dbReference type="Gene3D" id="1.10.240.10">
    <property type="entry name" value="Tyrosyl-Transfer RNA Synthetase"/>
    <property type="match status" value="1"/>
</dbReference>
<evidence type="ECO:0000256" key="6">
    <source>
        <dbReference type="ARBA" id="ARBA00022884"/>
    </source>
</evidence>
<evidence type="ECO:0000256" key="11">
    <source>
        <dbReference type="PROSITE-ProRule" id="PRU00182"/>
    </source>
</evidence>
<dbReference type="SUPFAM" id="SSF52374">
    <property type="entry name" value="Nucleotidylyl transferase"/>
    <property type="match status" value="1"/>
</dbReference>
<evidence type="ECO:0000256" key="7">
    <source>
        <dbReference type="ARBA" id="ARBA00022917"/>
    </source>
</evidence>
<dbReference type="FunFam" id="3.40.50.620:FF:000061">
    <property type="entry name" value="Tyrosine--tRNA ligase"/>
    <property type="match status" value="1"/>
</dbReference>
<keyword evidence="3 10" id="KW-0436">Ligase</keyword>
<evidence type="ECO:0000313" key="13">
    <source>
        <dbReference type="Proteomes" id="UP000236728"/>
    </source>
</evidence>
<gene>
    <name evidence="10" type="primary">tyrS</name>
    <name evidence="12" type="ORF">SAMN05421819_2280</name>
</gene>
<dbReference type="Gene3D" id="3.10.290.10">
    <property type="entry name" value="RNA-binding S4 domain"/>
    <property type="match status" value="1"/>
</dbReference>
<dbReference type="GO" id="GO:0005524">
    <property type="term" value="F:ATP binding"/>
    <property type="evidence" value="ECO:0007669"/>
    <property type="project" value="UniProtKB-UniRule"/>
</dbReference>
<dbReference type="InterPro" id="IPR002307">
    <property type="entry name" value="Tyr-tRNA-ligase"/>
</dbReference>
<accession>A0A1H5YG78</accession>
<sequence>MSDSVNTIPQPFAPVQFASVEEQLDLIAKGTAELIPAFDSKAPDALAARLEASRKTGVPLRIKAGFDPTAPDLHLGHTVLMRKLRHFQQLGHTVIFLIGDFTGLIGDPTGKSQTRKLLTQEELDANAVTYKEQVFKILDPQKTEVRYNSEWFSKLGAAGMIQLAAKFTVSQMLEREDFHKRFQEEQPIHIHELLYPMVQGYDSVALECDVELGGTDQKFNLMRGRDLQRDAGQKPQIVLMMPIIEGLDGVQKMSKSLGNAIGVAEPANEMYGKLMSINDELMWKYWVYLTDLKQSEIEAMKAEVAAGTLHPMQAKKNLARTITQDFHSAEEAEAAAEGWTKMFQQRAVSEDVPEVGVALTTEGLFVAEGSDELRVAKLLQLSGLAASAGEATRKIAENAVSINGEKFAGKTILRAALGEAPVLRLGKRSVRVRWE</sequence>
<dbReference type="CDD" id="cd00805">
    <property type="entry name" value="TyrRS_core"/>
    <property type="match status" value="1"/>
</dbReference>
<comment type="catalytic activity">
    <reaction evidence="9 10">
        <text>tRNA(Tyr) + L-tyrosine + ATP = L-tyrosyl-tRNA(Tyr) + AMP + diphosphate + H(+)</text>
        <dbReference type="Rhea" id="RHEA:10220"/>
        <dbReference type="Rhea" id="RHEA-COMP:9706"/>
        <dbReference type="Rhea" id="RHEA-COMP:9707"/>
        <dbReference type="ChEBI" id="CHEBI:15378"/>
        <dbReference type="ChEBI" id="CHEBI:30616"/>
        <dbReference type="ChEBI" id="CHEBI:33019"/>
        <dbReference type="ChEBI" id="CHEBI:58315"/>
        <dbReference type="ChEBI" id="CHEBI:78442"/>
        <dbReference type="ChEBI" id="CHEBI:78536"/>
        <dbReference type="ChEBI" id="CHEBI:456215"/>
        <dbReference type="EC" id="6.1.1.1"/>
    </reaction>
</comment>
<keyword evidence="7 10" id="KW-0648">Protein biosynthesis</keyword>
<dbReference type="InterPro" id="IPR014729">
    <property type="entry name" value="Rossmann-like_a/b/a_fold"/>
</dbReference>
<dbReference type="SUPFAM" id="SSF55174">
    <property type="entry name" value="Alpha-L RNA-binding motif"/>
    <property type="match status" value="1"/>
</dbReference>
<keyword evidence="4 10" id="KW-0547">Nucleotide-binding</keyword>
<protein>
    <recommendedName>
        <fullName evidence="10">Tyrosine--tRNA ligase</fullName>
        <ecNumber evidence="10">6.1.1.1</ecNumber>
    </recommendedName>
    <alternativeName>
        <fullName evidence="10">Tyrosyl-tRNA synthetase</fullName>
        <shortName evidence="10">TyrRS</shortName>
    </alternativeName>
</protein>
<keyword evidence="2 10" id="KW-0963">Cytoplasm</keyword>
<dbReference type="PANTHER" id="PTHR11766:SF1">
    <property type="entry name" value="TYROSINE--TRNA LIGASE"/>
    <property type="match status" value="1"/>
</dbReference>
<dbReference type="OrthoDB" id="9804243at2"/>
<dbReference type="GO" id="GO:0004831">
    <property type="term" value="F:tyrosine-tRNA ligase activity"/>
    <property type="evidence" value="ECO:0007669"/>
    <property type="project" value="UniProtKB-UniRule"/>
</dbReference>
<dbReference type="NCBIfam" id="TIGR00234">
    <property type="entry name" value="tyrS"/>
    <property type="match status" value="1"/>
</dbReference>
<keyword evidence="8 10" id="KW-0030">Aminoacyl-tRNA synthetase</keyword>
<reference evidence="12 13" key="1">
    <citation type="submission" date="2016-10" db="EMBL/GenBank/DDBJ databases">
        <authorList>
            <person name="de Groot N.N."/>
        </authorList>
    </citation>
    <scope>NUCLEOTIDE SEQUENCE [LARGE SCALE GENOMIC DNA]</scope>
    <source>
        <strain evidence="12 13">DSM 22489</strain>
    </source>
</reference>
<dbReference type="EC" id="6.1.1.1" evidence="10"/>
<comment type="subunit">
    <text evidence="1 10">Homodimer.</text>
</comment>
<dbReference type="InterPro" id="IPR024108">
    <property type="entry name" value="Tyr-tRNA-ligase_bac_2"/>
</dbReference>
<evidence type="ECO:0000256" key="5">
    <source>
        <dbReference type="ARBA" id="ARBA00022840"/>
    </source>
</evidence>
<dbReference type="GO" id="GO:0003723">
    <property type="term" value="F:RNA binding"/>
    <property type="evidence" value="ECO:0007669"/>
    <property type="project" value="UniProtKB-KW"/>
</dbReference>
<dbReference type="InterPro" id="IPR002305">
    <property type="entry name" value="aa-tRNA-synth_Ic"/>
</dbReference>